<evidence type="ECO:0000259" key="16">
    <source>
        <dbReference type="PROSITE" id="PS50968"/>
    </source>
</evidence>
<dbReference type="Pfam" id="PF02785">
    <property type="entry name" value="Biotin_carb_C"/>
    <property type="match status" value="1"/>
</dbReference>
<dbReference type="FunFam" id="3.30.1490.20:FF:000018">
    <property type="entry name" value="Biotin carboxylase"/>
    <property type="match status" value="1"/>
</dbReference>
<dbReference type="InterPro" id="IPR001882">
    <property type="entry name" value="Biotin_BS"/>
</dbReference>
<keyword evidence="11" id="KW-0464">Manganese</keyword>
<dbReference type="Pfam" id="PF18140">
    <property type="entry name" value="PCC_BT"/>
    <property type="match status" value="1"/>
</dbReference>
<dbReference type="Gene3D" id="3.30.700.30">
    <property type="match status" value="1"/>
</dbReference>
<comment type="cofactor">
    <cofactor evidence="1">
        <name>biotin</name>
        <dbReference type="ChEBI" id="CHEBI:57586"/>
    </cofactor>
</comment>
<dbReference type="Gene3D" id="3.30.470.20">
    <property type="entry name" value="ATP-grasp fold, B domain"/>
    <property type="match status" value="2"/>
</dbReference>
<dbReference type="PROSITE" id="PS50975">
    <property type="entry name" value="ATP_GRASP"/>
    <property type="match status" value="1"/>
</dbReference>
<keyword evidence="5" id="KW-0479">Metal-binding</keyword>
<dbReference type="Pfam" id="PF00289">
    <property type="entry name" value="Biotin_carb_N"/>
    <property type="match status" value="1"/>
</dbReference>
<dbReference type="AlphaFoldDB" id="A0A916WY51"/>
<dbReference type="GO" id="GO:0005524">
    <property type="term" value="F:ATP binding"/>
    <property type="evidence" value="ECO:0007669"/>
    <property type="project" value="UniProtKB-UniRule"/>
</dbReference>
<evidence type="ECO:0000313" key="20">
    <source>
        <dbReference type="Proteomes" id="UP000623067"/>
    </source>
</evidence>
<evidence type="ECO:0000256" key="13">
    <source>
        <dbReference type="ARBA" id="ARBA00049495"/>
    </source>
</evidence>
<dbReference type="InterPro" id="IPR041265">
    <property type="entry name" value="PCC_BT"/>
</dbReference>
<comment type="catalytic activity">
    <reaction evidence="13">
        <text>propanoyl-CoA + hydrogencarbonate + ATP = (S)-methylmalonyl-CoA + ADP + phosphate + H(+)</text>
        <dbReference type="Rhea" id="RHEA:23720"/>
        <dbReference type="ChEBI" id="CHEBI:15378"/>
        <dbReference type="ChEBI" id="CHEBI:17544"/>
        <dbReference type="ChEBI" id="CHEBI:30616"/>
        <dbReference type="ChEBI" id="CHEBI:43474"/>
        <dbReference type="ChEBI" id="CHEBI:57327"/>
        <dbReference type="ChEBI" id="CHEBI:57392"/>
        <dbReference type="ChEBI" id="CHEBI:456216"/>
        <dbReference type="EC" id="6.4.1.3"/>
    </reaction>
    <physiologicalReaction direction="left-to-right" evidence="13">
        <dbReference type="Rhea" id="RHEA:23721"/>
    </physiologicalReaction>
</comment>
<dbReference type="Proteomes" id="UP000623067">
    <property type="component" value="Unassembled WGS sequence"/>
</dbReference>
<reference evidence="19" key="2">
    <citation type="submission" date="2020-09" db="EMBL/GenBank/DDBJ databases">
        <authorList>
            <person name="Sun Q."/>
            <person name="Zhou Y."/>
        </authorList>
    </citation>
    <scope>NUCLEOTIDE SEQUENCE</scope>
    <source>
        <strain evidence="19">CGMCC 1.15330</strain>
    </source>
</reference>
<dbReference type="SMART" id="SM00878">
    <property type="entry name" value="Biotin_carb_C"/>
    <property type="match status" value="1"/>
</dbReference>
<dbReference type="InterPro" id="IPR005482">
    <property type="entry name" value="Biotin_COase_C"/>
</dbReference>
<dbReference type="SUPFAM" id="SSF51230">
    <property type="entry name" value="Single hybrid motif"/>
    <property type="match status" value="1"/>
</dbReference>
<keyword evidence="10" id="KW-0443">Lipid metabolism</keyword>
<dbReference type="PROSITE" id="PS50979">
    <property type="entry name" value="BC"/>
    <property type="match status" value="1"/>
</dbReference>
<evidence type="ECO:0000256" key="4">
    <source>
        <dbReference type="ARBA" id="ARBA00022598"/>
    </source>
</evidence>
<accession>A0A916WY51</accession>
<dbReference type="EMBL" id="BMIH01000005">
    <property type="protein sequence ID" value="GGB41542.1"/>
    <property type="molecule type" value="Genomic_DNA"/>
</dbReference>
<evidence type="ECO:0000256" key="10">
    <source>
        <dbReference type="ARBA" id="ARBA00023098"/>
    </source>
</evidence>
<evidence type="ECO:0000256" key="11">
    <source>
        <dbReference type="ARBA" id="ARBA00023211"/>
    </source>
</evidence>
<feature type="region of interest" description="Disordered" evidence="15">
    <location>
        <begin position="367"/>
        <end position="401"/>
    </location>
</feature>
<dbReference type="GO" id="GO:0046872">
    <property type="term" value="F:metal ion binding"/>
    <property type="evidence" value="ECO:0007669"/>
    <property type="project" value="UniProtKB-KW"/>
</dbReference>
<dbReference type="InterPro" id="IPR011761">
    <property type="entry name" value="ATP-grasp"/>
</dbReference>
<dbReference type="InterPro" id="IPR000089">
    <property type="entry name" value="Biotin_lipoyl"/>
</dbReference>
<keyword evidence="7 14" id="KW-0067">ATP-binding</keyword>
<dbReference type="InterPro" id="IPR011053">
    <property type="entry name" value="Single_hybrid_motif"/>
</dbReference>
<dbReference type="SUPFAM" id="SSF56059">
    <property type="entry name" value="Glutathione synthetase ATP-binding domain-like"/>
    <property type="match status" value="1"/>
</dbReference>
<evidence type="ECO:0000256" key="9">
    <source>
        <dbReference type="ARBA" id="ARBA00022963"/>
    </source>
</evidence>
<evidence type="ECO:0000256" key="5">
    <source>
        <dbReference type="ARBA" id="ARBA00022723"/>
    </source>
</evidence>
<keyword evidence="8" id="KW-0460">Magnesium</keyword>
<keyword evidence="4" id="KW-0436">Ligase</keyword>
<dbReference type="FunFam" id="3.40.50.20:FF:000010">
    <property type="entry name" value="Propionyl-CoA carboxylase subunit alpha"/>
    <property type="match status" value="1"/>
</dbReference>
<evidence type="ECO:0000256" key="14">
    <source>
        <dbReference type="PROSITE-ProRule" id="PRU00409"/>
    </source>
</evidence>
<dbReference type="PROSITE" id="PS00867">
    <property type="entry name" value="CPSASE_2"/>
    <property type="match status" value="1"/>
</dbReference>
<dbReference type="PANTHER" id="PTHR18866">
    <property type="entry name" value="CARBOXYLASE:PYRUVATE/ACETYL-COA/PROPIONYL-COA CARBOXYLASE"/>
    <property type="match status" value="1"/>
</dbReference>
<feature type="domain" description="ATP-grasp" evidence="17">
    <location>
        <begin position="120"/>
        <end position="321"/>
    </location>
</feature>
<dbReference type="PROSITE" id="PS00866">
    <property type="entry name" value="CPSASE_1"/>
    <property type="match status" value="1"/>
</dbReference>
<dbReference type="SUPFAM" id="SSF52440">
    <property type="entry name" value="PreATP-grasp domain"/>
    <property type="match status" value="1"/>
</dbReference>
<evidence type="ECO:0000256" key="1">
    <source>
        <dbReference type="ARBA" id="ARBA00001953"/>
    </source>
</evidence>
<evidence type="ECO:0000256" key="8">
    <source>
        <dbReference type="ARBA" id="ARBA00022842"/>
    </source>
</evidence>
<keyword evidence="20" id="KW-1185">Reference proteome</keyword>
<dbReference type="InterPro" id="IPR011054">
    <property type="entry name" value="Rudment_hybrid_motif"/>
</dbReference>
<feature type="compositionally biased region" description="Gly residues" evidence="15">
    <location>
        <begin position="371"/>
        <end position="382"/>
    </location>
</feature>
<dbReference type="GO" id="GO:0016042">
    <property type="term" value="P:lipid catabolic process"/>
    <property type="evidence" value="ECO:0007669"/>
    <property type="project" value="UniProtKB-KW"/>
</dbReference>
<evidence type="ECO:0000259" key="17">
    <source>
        <dbReference type="PROSITE" id="PS50975"/>
    </source>
</evidence>
<comment type="pathway">
    <text evidence="2">Metabolic intermediate metabolism; propanoyl-CoA degradation; succinyl-CoA from propanoyl-CoA: step 1/3.</text>
</comment>
<dbReference type="Pfam" id="PF02786">
    <property type="entry name" value="CPSase_L_D2"/>
    <property type="match status" value="1"/>
</dbReference>
<dbReference type="CDD" id="cd06850">
    <property type="entry name" value="biotinyl_domain"/>
    <property type="match status" value="1"/>
</dbReference>
<dbReference type="PROSITE" id="PS50968">
    <property type="entry name" value="BIOTINYL_LIPOYL"/>
    <property type="match status" value="1"/>
</dbReference>
<evidence type="ECO:0000256" key="15">
    <source>
        <dbReference type="SAM" id="MobiDB-lite"/>
    </source>
</evidence>
<evidence type="ECO:0000256" key="6">
    <source>
        <dbReference type="ARBA" id="ARBA00022741"/>
    </source>
</evidence>
<proteinExistence type="predicted"/>
<dbReference type="InterPro" id="IPR005481">
    <property type="entry name" value="BC-like_N"/>
</dbReference>
<dbReference type="SUPFAM" id="SSF51246">
    <property type="entry name" value="Rudiment single hybrid motif"/>
    <property type="match status" value="1"/>
</dbReference>
<keyword evidence="9" id="KW-0442">Lipid degradation</keyword>
<dbReference type="PANTHER" id="PTHR18866:SF33">
    <property type="entry name" value="METHYLCROTONOYL-COA CARBOXYLASE SUBUNIT ALPHA, MITOCHONDRIAL-RELATED"/>
    <property type="match status" value="1"/>
</dbReference>
<dbReference type="InterPro" id="IPR011764">
    <property type="entry name" value="Biotin_carboxylation_dom"/>
</dbReference>
<sequence length="702" mass="75166">MFKKILVANRGEIACRVFRTAKRMGIKTVAVYSDADARSPHVLMADEAVRLGPAPAADSYLKAELILLAAKETGADAIHPGYGFLSERESFARACADAGIAFIGPPPEAIAAMGDKIESKKLAKQAGVNVVPGYLGEIADTDEAVRIASDIGFPVMMKASAGGGGKGMRLAWNEGDVREGFEATKREGLASFGDDRVFIEKFIESPRHIEIQLLGDRHGNIVYLNERECSIQRRHQKVVEEAPSPFVSPAMRRAMGEQAVALARAVGYYSAGTVELIVSGADPTGESFYFLEMNTRLQVEHPVTEEITGLDLVEQMIRVAAGEPLSFTQDDVRIDGWAIENRVYAEDPYRGFLPSIGRLVRYAPPHSVGRGTAGEAGGGGGTPQADRFRPSPSTTDLRSAVPLPASGEDLSIVRIDDGVAEGGEVSMFYDPMIAKLVTWAPTREAAIDAQIAALDAFEIDGPGTNLDFLSALMQHPRFREGRLTTGFIAEEYPDGFHGAPASPDLLRNLAGIAAFAATAQADRARRIDGQLGRRLRPPADWMVRIGGIDHAVSVSPDAIAIDGTPLDLSAEYTPGDRVVEAEVGGAPLIVRLAPTRTGFRLTTRGAAHVARVLPAHIAPYAQHLVEKVPPDLSRFLIAPMPGLLVRLDVAPGDRVELGQPLAVVEAMKMENILRAGKAGTVKAVEARTGDSLAVDQVILELE</sequence>
<organism evidence="19 20">
    <name type="scientific">Sphingomonas metalli</name>
    <dbReference type="NCBI Taxonomy" id="1779358"/>
    <lineage>
        <taxon>Bacteria</taxon>
        <taxon>Pseudomonadati</taxon>
        <taxon>Pseudomonadota</taxon>
        <taxon>Alphaproteobacteria</taxon>
        <taxon>Sphingomonadales</taxon>
        <taxon>Sphingomonadaceae</taxon>
        <taxon>Sphingomonas</taxon>
    </lineage>
</organism>
<evidence type="ECO:0000256" key="3">
    <source>
        <dbReference type="ARBA" id="ARBA00013050"/>
    </source>
</evidence>
<evidence type="ECO:0000313" key="19">
    <source>
        <dbReference type="EMBL" id="GGB41542.1"/>
    </source>
</evidence>
<evidence type="ECO:0000256" key="12">
    <source>
        <dbReference type="ARBA" id="ARBA00023267"/>
    </source>
</evidence>
<dbReference type="PROSITE" id="PS00188">
    <property type="entry name" value="BIOTIN"/>
    <property type="match status" value="1"/>
</dbReference>
<gene>
    <name evidence="19" type="primary">pccA</name>
    <name evidence="19" type="ORF">GCM10011380_33770</name>
</gene>
<dbReference type="Gene3D" id="2.40.50.100">
    <property type="match status" value="1"/>
</dbReference>
<comment type="caution">
    <text evidence="19">The sequence shown here is derived from an EMBL/GenBank/DDBJ whole genome shotgun (WGS) entry which is preliminary data.</text>
</comment>
<evidence type="ECO:0000256" key="2">
    <source>
        <dbReference type="ARBA" id="ARBA00005060"/>
    </source>
</evidence>
<evidence type="ECO:0000256" key="7">
    <source>
        <dbReference type="ARBA" id="ARBA00022840"/>
    </source>
</evidence>
<dbReference type="GO" id="GO:0004658">
    <property type="term" value="F:propionyl-CoA carboxylase activity"/>
    <property type="evidence" value="ECO:0007669"/>
    <property type="project" value="UniProtKB-EC"/>
</dbReference>
<dbReference type="InterPro" id="IPR016185">
    <property type="entry name" value="PreATP-grasp_dom_sf"/>
</dbReference>
<name>A0A916WY51_9SPHN</name>
<reference evidence="19" key="1">
    <citation type="journal article" date="2014" name="Int. J. Syst. Evol. Microbiol.">
        <title>Complete genome sequence of Corynebacterium casei LMG S-19264T (=DSM 44701T), isolated from a smear-ripened cheese.</title>
        <authorList>
            <consortium name="US DOE Joint Genome Institute (JGI-PGF)"/>
            <person name="Walter F."/>
            <person name="Albersmeier A."/>
            <person name="Kalinowski J."/>
            <person name="Ruckert C."/>
        </authorList>
    </citation>
    <scope>NUCLEOTIDE SEQUENCE</scope>
    <source>
        <strain evidence="19">CGMCC 1.15330</strain>
    </source>
</reference>
<feature type="domain" description="Lipoyl-binding" evidence="16">
    <location>
        <begin position="623"/>
        <end position="702"/>
    </location>
</feature>
<dbReference type="InterPro" id="IPR050856">
    <property type="entry name" value="Biotin_carboxylase_complex"/>
</dbReference>
<dbReference type="EC" id="6.4.1.3" evidence="3"/>
<dbReference type="InterPro" id="IPR005479">
    <property type="entry name" value="CPAse_ATP-bd"/>
</dbReference>
<keyword evidence="12" id="KW-0092">Biotin</keyword>
<keyword evidence="6 14" id="KW-0547">Nucleotide-binding</keyword>
<dbReference type="FunFam" id="2.40.50.100:FF:000003">
    <property type="entry name" value="Acetyl-CoA carboxylase biotin carboxyl carrier protein"/>
    <property type="match status" value="1"/>
</dbReference>
<protein>
    <recommendedName>
        <fullName evidence="3">propionyl-CoA carboxylase</fullName>
        <ecNumber evidence="3">6.4.1.3</ecNumber>
    </recommendedName>
</protein>
<dbReference type="Pfam" id="PF00364">
    <property type="entry name" value="Biotin_lipoyl"/>
    <property type="match status" value="1"/>
</dbReference>
<evidence type="ECO:0000259" key="18">
    <source>
        <dbReference type="PROSITE" id="PS50979"/>
    </source>
</evidence>
<feature type="domain" description="Biotin carboxylation" evidence="18">
    <location>
        <begin position="1"/>
        <end position="493"/>
    </location>
</feature>